<evidence type="ECO:0000313" key="4">
    <source>
        <dbReference type="EMBL" id="KPM33215.1"/>
    </source>
</evidence>
<dbReference type="EMBL" id="LDJX01000001">
    <property type="protein sequence ID" value="KPM33215.1"/>
    <property type="molecule type" value="Genomic_DNA"/>
</dbReference>
<sequence length="276" mass="31128">MIQLGNYNDLRVDRSTSVGLFLSDDEGTEILLPNKYVPENIQLDEVITVFCYLDHQERPVATTLKPEIKRNGFAFLKVAEVNQIGAFLDWGLEKHLLVPFSEQRVKMEQGRRYIVHCYLDDKTFRLVGSAKIDRFFKNEETTLTPNDQVSLLVSRHTDLGWEVIVDNAYKGLIFHSDNHQDLAVGKSLTGYVKNVRPDFKIDVALAPIGAAMLEGTAATILAALVKANGFLPLHDKSAPEDIRNQLKMSKKAFKKGVGVLYKERKIEIQENGINLV</sequence>
<organism evidence="4 5">
    <name type="scientific">Croceitalea dokdonensis DOKDO 023</name>
    <dbReference type="NCBI Taxonomy" id="1300341"/>
    <lineage>
        <taxon>Bacteria</taxon>
        <taxon>Pseudomonadati</taxon>
        <taxon>Bacteroidota</taxon>
        <taxon>Flavobacteriia</taxon>
        <taxon>Flavobacteriales</taxon>
        <taxon>Flavobacteriaceae</taxon>
        <taxon>Croceitalea</taxon>
    </lineage>
</organism>
<name>A0A0P7AWU4_9FLAO</name>
<evidence type="ECO:0000256" key="1">
    <source>
        <dbReference type="PIRNR" id="PIRNR012524"/>
    </source>
</evidence>
<dbReference type="STRING" id="1300341.I595_118"/>
<keyword evidence="5" id="KW-1185">Reference proteome</keyword>
<protein>
    <submittedName>
        <fullName evidence="4">RNA-binding domain, S1</fullName>
    </submittedName>
</protein>
<feature type="domain" description="Conserved virulence factor B first S1" evidence="2">
    <location>
        <begin position="4"/>
        <end position="63"/>
    </location>
</feature>
<dbReference type="PANTHER" id="PTHR37296:SF1">
    <property type="entry name" value="CONSERVED VIRULENCE FACTOR B"/>
    <property type="match status" value="1"/>
</dbReference>
<reference evidence="4 5" key="1">
    <citation type="submission" date="2015-09" db="EMBL/GenBank/DDBJ databases">
        <title>Genome sequence of the marine flavobacterium Croceitalea dokdonensis DOKDO 023 that contains proton- and sodium-pumping rhodopsins.</title>
        <authorList>
            <person name="Kwon S.-K."/>
            <person name="Lee H.K."/>
            <person name="Kwak M.-J."/>
            <person name="Kim J.F."/>
        </authorList>
    </citation>
    <scope>NUCLEOTIDE SEQUENCE [LARGE SCALE GENOMIC DNA]</scope>
    <source>
        <strain evidence="4 5">DOKDO 023</strain>
    </source>
</reference>
<dbReference type="AlphaFoldDB" id="A0A0P7AWU4"/>
<dbReference type="InterPro" id="IPR040764">
    <property type="entry name" value="CvfB_WH"/>
</dbReference>
<proteinExistence type="inferred from homology"/>
<feature type="domain" description="Conserved virulence factor B-like winged helix" evidence="3">
    <location>
        <begin position="219"/>
        <end position="275"/>
    </location>
</feature>
<dbReference type="InterPro" id="IPR036388">
    <property type="entry name" value="WH-like_DNA-bd_sf"/>
</dbReference>
<comment type="similarity">
    <text evidence="1">Belongs to the CvfB family.</text>
</comment>
<dbReference type="Gene3D" id="1.10.10.10">
    <property type="entry name" value="Winged helix-like DNA-binding domain superfamily/Winged helix DNA-binding domain"/>
    <property type="match status" value="1"/>
</dbReference>
<dbReference type="PATRIC" id="fig|1300341.3.peg.117"/>
<evidence type="ECO:0000313" key="5">
    <source>
        <dbReference type="Proteomes" id="UP000050280"/>
    </source>
</evidence>
<dbReference type="Proteomes" id="UP000050280">
    <property type="component" value="Unassembled WGS sequence"/>
</dbReference>
<gene>
    <name evidence="4" type="ORF">I595_118</name>
</gene>
<evidence type="ECO:0000259" key="3">
    <source>
        <dbReference type="Pfam" id="PF17783"/>
    </source>
</evidence>
<dbReference type="RefSeq" id="WP_054557442.1">
    <property type="nucleotide sequence ID" value="NZ_LDJX01000001.1"/>
</dbReference>
<dbReference type="Pfam" id="PF17783">
    <property type="entry name" value="WHD_CvfB"/>
    <property type="match status" value="1"/>
</dbReference>
<dbReference type="InterPro" id="IPR012340">
    <property type="entry name" value="NA-bd_OB-fold"/>
</dbReference>
<comment type="caution">
    <text evidence="4">The sequence shown here is derived from an EMBL/GenBank/DDBJ whole genome shotgun (WGS) entry which is preliminary data.</text>
</comment>
<evidence type="ECO:0000259" key="2">
    <source>
        <dbReference type="Pfam" id="PF13509"/>
    </source>
</evidence>
<dbReference type="Gene3D" id="2.40.50.140">
    <property type="entry name" value="Nucleic acid-binding proteins"/>
    <property type="match status" value="2"/>
</dbReference>
<dbReference type="InterPro" id="IPR039566">
    <property type="entry name" value="CvfB_S1_st"/>
</dbReference>
<dbReference type="Pfam" id="PF13509">
    <property type="entry name" value="S1_2"/>
    <property type="match status" value="1"/>
</dbReference>
<dbReference type="InterPro" id="IPR014464">
    <property type="entry name" value="CvfB_fam"/>
</dbReference>
<accession>A0A0P7AWU4</accession>
<dbReference type="PIRSF" id="PIRSF012524">
    <property type="entry name" value="YitL_S1"/>
    <property type="match status" value="1"/>
</dbReference>
<dbReference type="OrthoDB" id="9801597at2"/>
<dbReference type="PANTHER" id="PTHR37296">
    <property type="entry name" value="CONSERVED VIRULENCE FACTOR B"/>
    <property type="match status" value="1"/>
</dbReference>